<keyword evidence="2" id="KW-1185">Reference proteome</keyword>
<proteinExistence type="predicted"/>
<dbReference type="NCBIfam" id="NF045926">
    <property type="entry name" value="STM2901_fam"/>
    <property type="match status" value="1"/>
</dbReference>
<dbReference type="RefSeq" id="WP_250485632.1">
    <property type="nucleotide sequence ID" value="NZ_JAQQDB010000002.1"/>
</dbReference>
<reference evidence="1 2" key="1">
    <citation type="journal article" date="2024" name="Chem. Sci.">
        <title>Discovery of megapolipeptins by genome mining of a Burkholderiales bacteria collection.</title>
        <authorList>
            <person name="Paulo B.S."/>
            <person name="Recchia M.J.J."/>
            <person name="Lee S."/>
            <person name="Fergusson C.H."/>
            <person name="Romanowski S.B."/>
            <person name="Hernandez A."/>
            <person name="Krull N."/>
            <person name="Liu D.Y."/>
            <person name="Cavanagh H."/>
            <person name="Bos A."/>
            <person name="Gray C.A."/>
            <person name="Murphy B.T."/>
            <person name="Linington R.G."/>
            <person name="Eustaquio A.S."/>
        </authorList>
    </citation>
    <scope>NUCLEOTIDE SEQUENCE [LARGE SCALE GENOMIC DNA]</scope>
    <source>
        <strain evidence="1 2">RL17-374-BIF-D</strain>
    </source>
</reference>
<accession>A0ABW9CC55</accession>
<dbReference type="Proteomes" id="UP001629462">
    <property type="component" value="Unassembled WGS sequence"/>
</dbReference>
<organism evidence="1 2">
    <name type="scientific">Caballeronia jiangsuensis</name>
    <dbReference type="NCBI Taxonomy" id="1458357"/>
    <lineage>
        <taxon>Bacteria</taxon>
        <taxon>Pseudomonadati</taxon>
        <taxon>Pseudomonadota</taxon>
        <taxon>Betaproteobacteria</taxon>
        <taxon>Burkholderiales</taxon>
        <taxon>Burkholderiaceae</taxon>
        <taxon>Caballeronia</taxon>
    </lineage>
</organism>
<dbReference type="EMBL" id="JAQQDB010000002">
    <property type="protein sequence ID" value="MFM0516163.1"/>
    <property type="molecule type" value="Genomic_DNA"/>
</dbReference>
<gene>
    <name evidence="1" type="ORF">PQR08_01930</name>
</gene>
<comment type="caution">
    <text evidence="1">The sequence shown here is derived from an EMBL/GenBank/DDBJ whole genome shotgun (WGS) entry which is preliminary data.</text>
</comment>
<protein>
    <recommendedName>
        <fullName evidence="3">Mitochondrial fission process protein 1</fullName>
    </recommendedName>
</protein>
<evidence type="ECO:0000313" key="2">
    <source>
        <dbReference type="Proteomes" id="UP001629462"/>
    </source>
</evidence>
<name>A0ABW9CC55_9BURK</name>
<evidence type="ECO:0008006" key="3">
    <source>
        <dbReference type="Google" id="ProtNLM"/>
    </source>
</evidence>
<dbReference type="InterPro" id="IPR058522">
    <property type="entry name" value="DUF8209"/>
</dbReference>
<evidence type="ECO:0000313" key="1">
    <source>
        <dbReference type="EMBL" id="MFM0516163.1"/>
    </source>
</evidence>
<dbReference type="InterPro" id="IPR058064">
    <property type="entry name" value="STM2901-like"/>
</dbReference>
<dbReference type="Pfam" id="PF26636">
    <property type="entry name" value="DUF8209"/>
    <property type="match status" value="1"/>
</dbReference>
<sequence length="160" mass="17860">MNYKSLIDDGELPFNRYSYGNLHDLTKEELHLCILVEVICTHFDAANVIGVFGMVLGAPMLSTRTKPGGAIAGTSLASEICRELLDVRVHRRLPTLVGFFSIRVRYVTHIGAFVGRWVPWIAVPIMAYDLVAIEMKVILRYNALVRQEDRINDATVGTLG</sequence>